<protein>
    <submittedName>
        <fullName evidence="1">Uncharacterized protein</fullName>
    </submittedName>
</protein>
<accession>B8FKS0</accession>
<name>B8FKS0_DESAL</name>
<dbReference type="KEGG" id="dal:Dalk_2750"/>
<reference evidence="1 2" key="1">
    <citation type="journal article" date="2012" name="Environ. Microbiol.">
        <title>The genome sequence of Desulfatibacillum alkenivorans AK-01: a blueprint for anaerobic alkane oxidation.</title>
        <authorList>
            <person name="Callaghan A.V."/>
            <person name="Morris B.E."/>
            <person name="Pereira I.A."/>
            <person name="McInerney M.J."/>
            <person name="Austin R.N."/>
            <person name="Groves J.T."/>
            <person name="Kukor J.J."/>
            <person name="Suflita J.M."/>
            <person name="Young L.Y."/>
            <person name="Zylstra G.J."/>
            <person name="Wawrik B."/>
        </authorList>
    </citation>
    <scope>NUCLEOTIDE SEQUENCE [LARGE SCALE GENOMIC DNA]</scope>
    <source>
        <strain evidence="1 2">AK-01</strain>
    </source>
</reference>
<dbReference type="EMBL" id="CP001322">
    <property type="protein sequence ID" value="ACL04442.1"/>
    <property type="molecule type" value="Genomic_DNA"/>
</dbReference>
<dbReference type="HOGENOM" id="CLU_137265_0_0_7"/>
<evidence type="ECO:0000313" key="2">
    <source>
        <dbReference type="Proteomes" id="UP000000739"/>
    </source>
</evidence>
<dbReference type="RefSeq" id="WP_015947512.1">
    <property type="nucleotide sequence ID" value="NC_011768.1"/>
</dbReference>
<evidence type="ECO:0000313" key="1">
    <source>
        <dbReference type="EMBL" id="ACL04442.1"/>
    </source>
</evidence>
<dbReference type="eggNOG" id="ENOG5032SJ9">
    <property type="taxonomic scope" value="Bacteria"/>
</dbReference>
<dbReference type="Proteomes" id="UP000000739">
    <property type="component" value="Chromosome"/>
</dbReference>
<sequence length="140" mass="15436">MKIVMVIMTLVSLLGLARAEEYAEGQIWSYKTRPGEEKSTVLINKIESHDILGHIFHISIREIKLKSAATASGFVTEITHSPVSEETLKKSLTKVVGKGAANSECIEGYYTWKEAFDNGEAGIFTVSVSEIVDLMEKTVN</sequence>
<proteinExistence type="predicted"/>
<keyword evidence="2" id="KW-1185">Reference proteome</keyword>
<gene>
    <name evidence="1" type="ordered locus">Dalk_2750</name>
</gene>
<organism evidence="1 2">
    <name type="scientific">Desulfatibacillum aliphaticivorans</name>
    <dbReference type="NCBI Taxonomy" id="218208"/>
    <lineage>
        <taxon>Bacteria</taxon>
        <taxon>Pseudomonadati</taxon>
        <taxon>Thermodesulfobacteriota</taxon>
        <taxon>Desulfobacteria</taxon>
        <taxon>Desulfobacterales</taxon>
        <taxon>Desulfatibacillaceae</taxon>
        <taxon>Desulfatibacillum</taxon>
    </lineage>
</organism>
<dbReference type="AlphaFoldDB" id="B8FKS0"/>